<dbReference type="AlphaFoldDB" id="A0A0V1GIP2"/>
<dbReference type="EMBL" id="JYDP01001557">
    <property type="protein sequence ID" value="KRY98145.1"/>
    <property type="molecule type" value="Genomic_DNA"/>
</dbReference>
<keyword evidence="2" id="KW-1185">Reference proteome</keyword>
<protein>
    <submittedName>
        <fullName evidence="1">Uncharacterized protein</fullName>
    </submittedName>
</protein>
<dbReference type="Proteomes" id="UP000055024">
    <property type="component" value="Unassembled WGS sequence"/>
</dbReference>
<evidence type="ECO:0000313" key="2">
    <source>
        <dbReference type="Proteomes" id="UP000055024"/>
    </source>
</evidence>
<comment type="caution">
    <text evidence="1">The sequence shown here is derived from an EMBL/GenBank/DDBJ whole genome shotgun (WGS) entry which is preliminary data.</text>
</comment>
<evidence type="ECO:0000313" key="1">
    <source>
        <dbReference type="EMBL" id="KRY98145.1"/>
    </source>
</evidence>
<accession>A0A0V1GIP2</accession>
<reference evidence="1 2" key="1">
    <citation type="submission" date="2015-01" db="EMBL/GenBank/DDBJ databases">
        <title>Evolution of Trichinella species and genotypes.</title>
        <authorList>
            <person name="Korhonen P.K."/>
            <person name="Edoardo P."/>
            <person name="Giuseppe L.R."/>
            <person name="Gasser R.B."/>
        </authorList>
    </citation>
    <scope>NUCLEOTIDE SEQUENCE [LARGE SCALE GENOMIC DNA]</scope>
    <source>
        <strain evidence="1">ISS1029</strain>
    </source>
</reference>
<name>A0A0V1GIP2_9BILA</name>
<organism evidence="1 2">
    <name type="scientific">Trichinella zimbabwensis</name>
    <dbReference type="NCBI Taxonomy" id="268475"/>
    <lineage>
        <taxon>Eukaryota</taxon>
        <taxon>Metazoa</taxon>
        <taxon>Ecdysozoa</taxon>
        <taxon>Nematoda</taxon>
        <taxon>Enoplea</taxon>
        <taxon>Dorylaimia</taxon>
        <taxon>Trichinellida</taxon>
        <taxon>Trichinellidae</taxon>
        <taxon>Trichinella</taxon>
    </lineage>
</organism>
<sequence length="69" mass="8021">MVWNLRRKHPYTEPEHLHLRNSHGRGAITVSNQFCFIIHHETDVEVVHDDFVSMSSCSPKAKQTARPKL</sequence>
<gene>
    <name evidence="1" type="ORF">T11_2278</name>
</gene>
<proteinExistence type="predicted"/>